<evidence type="ECO:0000256" key="1">
    <source>
        <dbReference type="ARBA" id="ARBA00009437"/>
    </source>
</evidence>
<dbReference type="RefSeq" id="WP_157705652.1">
    <property type="nucleotide sequence ID" value="NZ_CP034348.1"/>
</dbReference>
<dbReference type="Pfam" id="PF00126">
    <property type="entry name" value="HTH_1"/>
    <property type="match status" value="1"/>
</dbReference>
<dbReference type="InterPro" id="IPR005119">
    <property type="entry name" value="LysR_subst-bd"/>
</dbReference>
<dbReference type="PANTHER" id="PTHR30537:SF26">
    <property type="entry name" value="GLYCINE CLEAVAGE SYSTEM TRANSCRIPTIONAL ACTIVATOR"/>
    <property type="match status" value="1"/>
</dbReference>
<evidence type="ECO:0000259" key="5">
    <source>
        <dbReference type="PROSITE" id="PS50931"/>
    </source>
</evidence>
<dbReference type="InterPro" id="IPR058163">
    <property type="entry name" value="LysR-type_TF_proteobact-type"/>
</dbReference>
<dbReference type="Proteomes" id="UP000428330">
    <property type="component" value="Chromosome"/>
</dbReference>
<feature type="domain" description="HTH lysR-type" evidence="5">
    <location>
        <begin position="9"/>
        <end position="66"/>
    </location>
</feature>
<dbReference type="SUPFAM" id="SSF53850">
    <property type="entry name" value="Periplasmic binding protein-like II"/>
    <property type="match status" value="1"/>
</dbReference>
<comment type="similarity">
    <text evidence="1">Belongs to the LysR transcriptional regulatory family.</text>
</comment>
<reference evidence="7" key="1">
    <citation type="submission" date="2018-12" db="EMBL/GenBank/DDBJ databases">
        <title>Complete genome sequence of Roseovarius sp. MME-070.</title>
        <authorList>
            <person name="Nam Y.-D."/>
            <person name="Kang J."/>
            <person name="Chung W.-H."/>
            <person name="Park Y.S."/>
        </authorList>
    </citation>
    <scope>NUCLEOTIDE SEQUENCE [LARGE SCALE GENOMIC DNA]</scope>
    <source>
        <strain evidence="7">MME-070</strain>
    </source>
</reference>
<evidence type="ECO:0000256" key="2">
    <source>
        <dbReference type="ARBA" id="ARBA00023015"/>
    </source>
</evidence>
<dbReference type="GO" id="GO:0043565">
    <property type="term" value="F:sequence-specific DNA binding"/>
    <property type="evidence" value="ECO:0007669"/>
    <property type="project" value="TreeGrafter"/>
</dbReference>
<dbReference type="PRINTS" id="PR00039">
    <property type="entry name" value="HTHLYSR"/>
</dbReference>
<accession>A0A6I6INP2</accession>
<dbReference type="PANTHER" id="PTHR30537">
    <property type="entry name" value="HTH-TYPE TRANSCRIPTIONAL REGULATOR"/>
    <property type="match status" value="1"/>
</dbReference>
<gene>
    <name evidence="6" type="ORF">EI983_02170</name>
</gene>
<keyword evidence="3" id="KW-0238">DNA-binding</keyword>
<keyword evidence="2" id="KW-0805">Transcription regulation</keyword>
<dbReference type="GO" id="GO:0006351">
    <property type="term" value="P:DNA-templated transcription"/>
    <property type="evidence" value="ECO:0007669"/>
    <property type="project" value="TreeGrafter"/>
</dbReference>
<dbReference type="GO" id="GO:0003700">
    <property type="term" value="F:DNA-binding transcription factor activity"/>
    <property type="evidence" value="ECO:0007669"/>
    <property type="project" value="InterPro"/>
</dbReference>
<dbReference type="Gene3D" id="1.10.10.10">
    <property type="entry name" value="Winged helix-like DNA-binding domain superfamily/Winged helix DNA-binding domain"/>
    <property type="match status" value="1"/>
</dbReference>
<dbReference type="PROSITE" id="PS50931">
    <property type="entry name" value="HTH_LYSR"/>
    <property type="match status" value="1"/>
</dbReference>
<proteinExistence type="inferred from homology"/>
<dbReference type="CDD" id="cd08432">
    <property type="entry name" value="PBP2_GcdR_TrpI_HvrB_AmpR_like"/>
    <property type="match status" value="1"/>
</dbReference>
<dbReference type="KEGG" id="rom:EI983_02170"/>
<evidence type="ECO:0000256" key="3">
    <source>
        <dbReference type="ARBA" id="ARBA00023125"/>
    </source>
</evidence>
<evidence type="ECO:0000313" key="6">
    <source>
        <dbReference type="EMBL" id="QGX97147.1"/>
    </source>
</evidence>
<keyword evidence="7" id="KW-1185">Reference proteome</keyword>
<dbReference type="InterPro" id="IPR000847">
    <property type="entry name" value="LysR_HTH_N"/>
</dbReference>
<dbReference type="InterPro" id="IPR036390">
    <property type="entry name" value="WH_DNA-bd_sf"/>
</dbReference>
<dbReference type="Gene3D" id="3.40.190.10">
    <property type="entry name" value="Periplasmic binding protein-like II"/>
    <property type="match status" value="2"/>
</dbReference>
<name>A0A6I6INP2_9RHOB</name>
<dbReference type="OrthoDB" id="9804958at2"/>
<dbReference type="SUPFAM" id="SSF46785">
    <property type="entry name" value="Winged helix' DNA-binding domain"/>
    <property type="match status" value="1"/>
</dbReference>
<evidence type="ECO:0000256" key="4">
    <source>
        <dbReference type="ARBA" id="ARBA00023163"/>
    </source>
</evidence>
<keyword evidence="4" id="KW-0804">Transcription</keyword>
<dbReference type="InterPro" id="IPR036388">
    <property type="entry name" value="WH-like_DNA-bd_sf"/>
</dbReference>
<organism evidence="6 7">
    <name type="scientific">Roseovarius faecimaris</name>
    <dbReference type="NCBI Taxonomy" id="2494550"/>
    <lineage>
        <taxon>Bacteria</taxon>
        <taxon>Pseudomonadati</taxon>
        <taxon>Pseudomonadota</taxon>
        <taxon>Alphaproteobacteria</taxon>
        <taxon>Rhodobacterales</taxon>
        <taxon>Roseobacteraceae</taxon>
        <taxon>Roseovarius</taxon>
    </lineage>
</organism>
<dbReference type="Pfam" id="PF03466">
    <property type="entry name" value="LysR_substrate"/>
    <property type="match status" value="1"/>
</dbReference>
<evidence type="ECO:0000313" key="7">
    <source>
        <dbReference type="Proteomes" id="UP000428330"/>
    </source>
</evidence>
<dbReference type="EMBL" id="CP034348">
    <property type="protein sequence ID" value="QGX97147.1"/>
    <property type="molecule type" value="Genomic_DNA"/>
</dbReference>
<sequence length="314" mass="35467">MLKNRTILPRLDYLLAFEVAAELESFAAAAKEMNVSETAISRKIKLLELHYDCTLFVRGHRSVRLTDQGRVLLQGIRGPLQSIAKLSEDILGKKNPSSVRLSATNSVASLWLMPRMTQFHEANQNIAINLVSSDIDEECLSDEFDLIILRGDGDWPGYEAKRLFGETIFPVCAPSYLENYRRIADVAELVSHNLIEVSTRHTEWMNWRTWLERTGADPDQIKHSTSVNTYPLAVHAAIDGLGVALGWGHLVDRHLNTGALVRPLDEAHVRTRSGYYLLRRKGASRHAERDVVADWLLAESAARKRYTKRAFHTA</sequence>
<protein>
    <submittedName>
        <fullName evidence="6">LysR family transcriptional regulator</fullName>
    </submittedName>
</protein>
<dbReference type="AlphaFoldDB" id="A0A6I6INP2"/>